<evidence type="ECO:0000256" key="1">
    <source>
        <dbReference type="SAM" id="MobiDB-lite"/>
    </source>
</evidence>
<gene>
    <name evidence="2" type="ORF">AC579_1288</name>
</gene>
<feature type="compositionally biased region" description="Polar residues" evidence="1">
    <location>
        <begin position="81"/>
        <end position="97"/>
    </location>
</feature>
<name>A0A139GT79_9PEZI</name>
<feature type="region of interest" description="Disordered" evidence="1">
    <location>
        <begin position="1"/>
        <end position="38"/>
    </location>
</feature>
<reference evidence="2 3" key="1">
    <citation type="submission" date="2015-07" db="EMBL/GenBank/DDBJ databases">
        <title>Comparative genomics of the Sigatoka disease complex on banana suggests a link between parallel evolutionary changes in Pseudocercospora fijiensis and Pseudocercospora eumusae and increased virulence on the banana host.</title>
        <authorList>
            <person name="Chang T.-C."/>
            <person name="Salvucci A."/>
            <person name="Crous P.W."/>
            <person name="Stergiopoulos I."/>
        </authorList>
    </citation>
    <scope>NUCLEOTIDE SEQUENCE [LARGE SCALE GENOMIC DNA]</scope>
    <source>
        <strain evidence="2 3">CBS 116634</strain>
    </source>
</reference>
<comment type="caution">
    <text evidence="2">The sequence shown here is derived from an EMBL/GenBank/DDBJ whole genome shotgun (WGS) entry which is preliminary data.</text>
</comment>
<keyword evidence="3" id="KW-1185">Reference proteome</keyword>
<protein>
    <submittedName>
        <fullName evidence="2">Uncharacterized protein</fullName>
    </submittedName>
</protein>
<feature type="region of interest" description="Disordered" evidence="1">
    <location>
        <begin position="61"/>
        <end position="97"/>
    </location>
</feature>
<feature type="compositionally biased region" description="Pro residues" evidence="1">
    <location>
        <begin position="1"/>
        <end position="19"/>
    </location>
</feature>
<accession>A0A139GT79</accession>
<dbReference type="Proteomes" id="UP000073492">
    <property type="component" value="Unassembled WGS sequence"/>
</dbReference>
<feature type="compositionally biased region" description="Low complexity" evidence="1">
    <location>
        <begin position="20"/>
        <end position="33"/>
    </location>
</feature>
<proteinExistence type="predicted"/>
<evidence type="ECO:0000313" key="2">
    <source>
        <dbReference type="EMBL" id="KXS93393.1"/>
    </source>
</evidence>
<evidence type="ECO:0000313" key="3">
    <source>
        <dbReference type="Proteomes" id="UP000073492"/>
    </source>
</evidence>
<organism evidence="2 3">
    <name type="scientific">Pseudocercospora musae</name>
    <dbReference type="NCBI Taxonomy" id="113226"/>
    <lineage>
        <taxon>Eukaryota</taxon>
        <taxon>Fungi</taxon>
        <taxon>Dikarya</taxon>
        <taxon>Ascomycota</taxon>
        <taxon>Pezizomycotina</taxon>
        <taxon>Dothideomycetes</taxon>
        <taxon>Dothideomycetidae</taxon>
        <taxon>Mycosphaerellales</taxon>
        <taxon>Mycosphaerellaceae</taxon>
        <taxon>Pseudocercospora</taxon>
    </lineage>
</organism>
<sequence length="123" mass="13430">MEMPPPPPPPAPSPPPPSAPVEETPAAESAGEIAAEEEEDLSPSLIILFLPLQAFLRLRSLNQTRLSGSKATKKRRKRRAGSNTSSSRGRLSPPHNTVSLSLEAYLRHWGIKWVCMVGSKDLR</sequence>
<feature type="compositionally biased region" description="Basic residues" evidence="1">
    <location>
        <begin position="71"/>
        <end position="80"/>
    </location>
</feature>
<dbReference type="AlphaFoldDB" id="A0A139GT79"/>
<dbReference type="EMBL" id="LFZO01001396">
    <property type="protein sequence ID" value="KXS93393.1"/>
    <property type="molecule type" value="Genomic_DNA"/>
</dbReference>